<dbReference type="InParanoid" id="A7S783"/>
<sequence length="245" mass="27272">MAVALTSLRTLRTISRLPNARIPSTCSFLAIDLTCTTRKSLIFVSLRNFTSTSDSESTSRDAGAKKAGESPKQFTLGFEEFQKLKRKVRARQRVAGLPVAAVALMTSSAVSAYLNPNMFDAPPDQIQPILGMDPLIFCGLCGVASAGVGYIAGSAIFGSIWRFFNRDTSKMLQERESDFLERITAKRASSFSKFEDDYYGENIKTLSDYRQWLREQQKKQKAADSLKKKSEESSEQSQEQSTQTQ</sequence>
<feature type="compositionally biased region" description="Basic and acidic residues" evidence="13">
    <location>
        <begin position="220"/>
        <end position="232"/>
    </location>
</feature>
<evidence type="ECO:0000256" key="12">
    <source>
        <dbReference type="ARBA" id="ARBA00023136"/>
    </source>
</evidence>
<dbReference type="EMBL" id="DS469591">
    <property type="protein sequence ID" value="EDO40484.1"/>
    <property type="molecule type" value="Genomic_DNA"/>
</dbReference>
<feature type="transmembrane region" description="Helical" evidence="14">
    <location>
        <begin position="94"/>
        <end position="114"/>
    </location>
</feature>
<evidence type="ECO:0000313" key="16">
    <source>
        <dbReference type="Proteomes" id="UP000001593"/>
    </source>
</evidence>
<dbReference type="STRING" id="45351.A7S783"/>
<evidence type="ECO:0000256" key="9">
    <source>
        <dbReference type="ARBA" id="ARBA00022989"/>
    </source>
</evidence>
<dbReference type="OMA" id="MIFGFDP"/>
<evidence type="ECO:0000256" key="2">
    <source>
        <dbReference type="ARBA" id="ARBA00006837"/>
    </source>
</evidence>
<evidence type="ECO:0000313" key="15">
    <source>
        <dbReference type="EMBL" id="EDO40484.1"/>
    </source>
</evidence>
<keyword evidence="9 14" id="KW-1133">Transmembrane helix</keyword>
<dbReference type="InterPro" id="IPR013875">
    <property type="entry name" value="Pam17"/>
</dbReference>
<keyword evidence="11" id="KW-0496">Mitochondrion</keyword>
<feature type="compositionally biased region" description="Low complexity" evidence="13">
    <location>
        <begin position="235"/>
        <end position="245"/>
    </location>
</feature>
<dbReference type="PANTHER" id="PTHR28021">
    <property type="entry name" value="PRESEQUENCE TRANSLOCATED-ASSOCIATED MOTOR SUBUNIT PAM17, MITOCHONDRIAL"/>
    <property type="match status" value="1"/>
</dbReference>
<evidence type="ECO:0000256" key="10">
    <source>
        <dbReference type="ARBA" id="ARBA00023010"/>
    </source>
</evidence>
<dbReference type="Pfam" id="PF08566">
    <property type="entry name" value="Pam17"/>
    <property type="match status" value="1"/>
</dbReference>
<evidence type="ECO:0000256" key="1">
    <source>
        <dbReference type="ARBA" id="ARBA00004448"/>
    </source>
</evidence>
<comment type="subcellular location">
    <subcellularLocation>
        <location evidence="1">Mitochondrion inner membrane</location>
        <topology evidence="1">Multi-pass membrane protein</topology>
    </subcellularLocation>
</comment>
<dbReference type="HOGENOM" id="CLU_1134719_0_0_1"/>
<proteinExistence type="inferred from homology"/>
<gene>
    <name evidence="15" type="ORF">NEMVEDRAFT_v1g243333</name>
</gene>
<keyword evidence="6" id="KW-0999">Mitochondrion inner membrane</keyword>
<dbReference type="AlphaFoldDB" id="A7S783"/>
<keyword evidence="7" id="KW-0653">Protein transport</keyword>
<dbReference type="Proteomes" id="UP000001593">
    <property type="component" value="Unassembled WGS sequence"/>
</dbReference>
<dbReference type="KEGG" id="nve:5512200"/>
<dbReference type="PhylomeDB" id="A7S783"/>
<evidence type="ECO:0000256" key="5">
    <source>
        <dbReference type="ARBA" id="ARBA00022692"/>
    </source>
</evidence>
<dbReference type="OrthoDB" id="5980625at2759"/>
<keyword evidence="4" id="KW-0813">Transport</keyword>
<evidence type="ECO:0000256" key="13">
    <source>
        <dbReference type="SAM" id="MobiDB-lite"/>
    </source>
</evidence>
<evidence type="ECO:0000256" key="11">
    <source>
        <dbReference type="ARBA" id="ARBA00023128"/>
    </source>
</evidence>
<keyword evidence="12 14" id="KW-0472">Membrane</keyword>
<reference evidence="15 16" key="1">
    <citation type="journal article" date="2007" name="Science">
        <title>Sea anemone genome reveals ancestral eumetazoan gene repertoire and genomic organization.</title>
        <authorList>
            <person name="Putnam N.H."/>
            <person name="Srivastava M."/>
            <person name="Hellsten U."/>
            <person name="Dirks B."/>
            <person name="Chapman J."/>
            <person name="Salamov A."/>
            <person name="Terry A."/>
            <person name="Shapiro H."/>
            <person name="Lindquist E."/>
            <person name="Kapitonov V.V."/>
            <person name="Jurka J."/>
            <person name="Genikhovich G."/>
            <person name="Grigoriev I.V."/>
            <person name="Lucas S.M."/>
            <person name="Steele R.E."/>
            <person name="Finnerty J.R."/>
            <person name="Technau U."/>
            <person name="Martindale M.Q."/>
            <person name="Rokhsar D.S."/>
        </authorList>
    </citation>
    <scope>NUCLEOTIDE SEQUENCE [LARGE SCALE GENOMIC DNA]</scope>
    <source>
        <strain evidence="16">CH2 X CH6</strain>
    </source>
</reference>
<evidence type="ECO:0000256" key="4">
    <source>
        <dbReference type="ARBA" id="ARBA00022448"/>
    </source>
</evidence>
<keyword evidence="10" id="KW-0811">Translocation</keyword>
<keyword evidence="16" id="KW-1185">Reference proteome</keyword>
<protein>
    <recommendedName>
        <fullName evidence="3">Presequence translocated-associated motor subunit PAM17, mitochondrial</fullName>
    </recommendedName>
</protein>
<accession>A7S783</accession>
<evidence type="ECO:0000256" key="14">
    <source>
        <dbReference type="SAM" id="Phobius"/>
    </source>
</evidence>
<feature type="transmembrane region" description="Helical" evidence="14">
    <location>
        <begin position="134"/>
        <end position="161"/>
    </location>
</feature>
<comment type="similarity">
    <text evidence="2">Belongs to the PAM17 family.</text>
</comment>
<feature type="region of interest" description="Disordered" evidence="13">
    <location>
        <begin position="220"/>
        <end position="245"/>
    </location>
</feature>
<evidence type="ECO:0000256" key="6">
    <source>
        <dbReference type="ARBA" id="ARBA00022792"/>
    </source>
</evidence>
<dbReference type="eggNOG" id="ENOG502S1B1">
    <property type="taxonomic scope" value="Eukaryota"/>
</dbReference>
<evidence type="ECO:0000256" key="3">
    <source>
        <dbReference type="ARBA" id="ARBA00017907"/>
    </source>
</evidence>
<keyword evidence="8" id="KW-0809">Transit peptide</keyword>
<dbReference type="PANTHER" id="PTHR28021:SF1">
    <property type="entry name" value="PRESEQUENCE TRANSLOCATED-ASSOCIATED MOTOR SUBUNIT PAM17, MITOCHONDRIAL"/>
    <property type="match status" value="1"/>
</dbReference>
<keyword evidence="5 14" id="KW-0812">Transmembrane</keyword>
<organism evidence="15 16">
    <name type="scientific">Nematostella vectensis</name>
    <name type="common">Starlet sea anemone</name>
    <dbReference type="NCBI Taxonomy" id="45351"/>
    <lineage>
        <taxon>Eukaryota</taxon>
        <taxon>Metazoa</taxon>
        <taxon>Cnidaria</taxon>
        <taxon>Anthozoa</taxon>
        <taxon>Hexacorallia</taxon>
        <taxon>Actiniaria</taxon>
        <taxon>Edwardsiidae</taxon>
        <taxon>Nematostella</taxon>
    </lineage>
</organism>
<dbReference type="GO" id="GO:0030150">
    <property type="term" value="P:protein import into mitochondrial matrix"/>
    <property type="evidence" value="ECO:0000318"/>
    <property type="project" value="GO_Central"/>
</dbReference>
<evidence type="ECO:0000256" key="8">
    <source>
        <dbReference type="ARBA" id="ARBA00022946"/>
    </source>
</evidence>
<dbReference type="GO" id="GO:0001405">
    <property type="term" value="C:PAM complex, Tim23 associated import motor"/>
    <property type="evidence" value="ECO:0000318"/>
    <property type="project" value="GO_Central"/>
</dbReference>
<name>A7S783_NEMVE</name>
<evidence type="ECO:0000256" key="7">
    <source>
        <dbReference type="ARBA" id="ARBA00022927"/>
    </source>
</evidence>